<dbReference type="RefSeq" id="WP_001113003.1">
    <property type="nucleotide sequence ID" value="NC_009456.1"/>
</dbReference>
<dbReference type="KEGG" id="vcr:VC395_A0228"/>
<name>A0A0H3AE71_VIBC3</name>
<accession>A0A0H3AE71</accession>
<evidence type="ECO:0000313" key="1">
    <source>
        <dbReference type="EMBL" id="ABQ18650.1"/>
    </source>
</evidence>
<evidence type="ECO:0008006" key="3">
    <source>
        <dbReference type="Google" id="ProtNLM"/>
    </source>
</evidence>
<dbReference type="EMBL" id="CP000626">
    <property type="protein sequence ID" value="ABQ18650.1"/>
    <property type="molecule type" value="Genomic_DNA"/>
</dbReference>
<sequence>MPDKRYIDIKVIDGGWKIDAGAQPTQCSDLYSIAQDIKHAIMESGLARKLVAERNPILRADVLLQIEQKAELDNRIIPGTAKATESEAGNILLTANAYDYEQPISTEVIA</sequence>
<organism evidence="1 2">
    <name type="scientific">Vibrio cholerae serotype O1 (strain ATCC 39541 / Classical Ogawa 395 / O395)</name>
    <dbReference type="NCBI Taxonomy" id="345073"/>
    <lineage>
        <taxon>Bacteria</taxon>
        <taxon>Pseudomonadati</taxon>
        <taxon>Pseudomonadota</taxon>
        <taxon>Gammaproteobacteria</taxon>
        <taxon>Vibrionales</taxon>
        <taxon>Vibrionaceae</taxon>
        <taxon>Vibrio</taxon>
    </lineage>
</organism>
<dbReference type="InterPro" id="IPR019697">
    <property type="entry name" value="Phage_HP1_Orf28"/>
</dbReference>
<dbReference type="Pfam" id="PF10761">
    <property type="entry name" value="DUF2590"/>
    <property type="match status" value="1"/>
</dbReference>
<dbReference type="PATRIC" id="fig|345073.21.peg.2985"/>
<dbReference type="eggNOG" id="ENOG5032Z29">
    <property type="taxonomic scope" value="Bacteria"/>
</dbReference>
<dbReference type="KEGG" id="vco:VC0395_1040"/>
<reference evidence="1 2" key="1">
    <citation type="submission" date="2007-03" db="EMBL/GenBank/DDBJ databases">
        <authorList>
            <person name="Heidelberg J."/>
        </authorList>
    </citation>
    <scope>NUCLEOTIDE SEQUENCE [LARGE SCALE GENOMIC DNA]</scope>
    <source>
        <strain evidence="2">ATCC 39541 / Classical Ogawa 395 / O395</strain>
    </source>
</reference>
<dbReference type="OrthoDB" id="6893744at2"/>
<dbReference type="AlphaFoldDB" id="A0A0H3AE71"/>
<evidence type="ECO:0000313" key="2">
    <source>
        <dbReference type="Proteomes" id="UP000000249"/>
    </source>
</evidence>
<proteinExistence type="predicted"/>
<gene>
    <name evidence="1" type="ordered locus">VC0395_1040</name>
</gene>
<protein>
    <recommendedName>
        <fullName evidence="3">Phage protein</fullName>
    </recommendedName>
</protein>
<dbReference type="Proteomes" id="UP000000249">
    <property type="component" value="Chromosome 2"/>
</dbReference>